<evidence type="ECO:0000313" key="1">
    <source>
        <dbReference type="EMBL" id="KAH7912935.1"/>
    </source>
</evidence>
<name>A0ACB8AIB7_9AGAM</name>
<reference evidence="1" key="1">
    <citation type="journal article" date="2021" name="New Phytol.">
        <title>Evolutionary innovations through gain and loss of genes in the ectomycorrhizal Boletales.</title>
        <authorList>
            <person name="Wu G."/>
            <person name="Miyauchi S."/>
            <person name="Morin E."/>
            <person name="Kuo A."/>
            <person name="Drula E."/>
            <person name="Varga T."/>
            <person name="Kohler A."/>
            <person name="Feng B."/>
            <person name="Cao Y."/>
            <person name="Lipzen A."/>
            <person name="Daum C."/>
            <person name="Hundley H."/>
            <person name="Pangilinan J."/>
            <person name="Johnson J."/>
            <person name="Barry K."/>
            <person name="LaButti K."/>
            <person name="Ng V."/>
            <person name="Ahrendt S."/>
            <person name="Min B."/>
            <person name="Choi I.G."/>
            <person name="Park H."/>
            <person name="Plett J.M."/>
            <person name="Magnuson J."/>
            <person name="Spatafora J.W."/>
            <person name="Nagy L.G."/>
            <person name="Henrissat B."/>
            <person name="Grigoriev I.V."/>
            <person name="Yang Z.L."/>
            <person name="Xu J."/>
            <person name="Martin F.M."/>
        </authorList>
    </citation>
    <scope>NUCLEOTIDE SEQUENCE</scope>
    <source>
        <strain evidence="1">ATCC 28755</strain>
    </source>
</reference>
<keyword evidence="2" id="KW-1185">Reference proteome</keyword>
<accession>A0ACB8AIB7</accession>
<dbReference type="EMBL" id="MU267640">
    <property type="protein sequence ID" value="KAH7912935.1"/>
    <property type="molecule type" value="Genomic_DNA"/>
</dbReference>
<gene>
    <name evidence="1" type="ORF">BJ138DRAFT_1003338</name>
</gene>
<proteinExistence type="predicted"/>
<comment type="caution">
    <text evidence="1">The sequence shown here is derived from an EMBL/GenBank/DDBJ whole genome shotgun (WGS) entry which is preliminary data.</text>
</comment>
<evidence type="ECO:0000313" key="2">
    <source>
        <dbReference type="Proteomes" id="UP000790377"/>
    </source>
</evidence>
<sequence length="244" mass="27215">IQLPPRLGLIDDSNNRWSNFSAQIAHLNTTASEGICYKVIFIGRHGQGFHNVGEAKYGTKAWDEYWAKMNGDGEIIWGPDPELTELGKEQARAAHAAWAAELPFKIPLPEALYCSPLTRAIRTNVLTFEGIFADEGPKTTIVENCREANGVHTCDKRRTLSYIKAEFPNLAIEPGFTEKDELWNPDTRETEAELEVRAKAVLDMIFDTNDGQYISITAHGGIARAFMRIVGHVDYGLPVGGQYY</sequence>
<organism evidence="1 2">
    <name type="scientific">Hygrophoropsis aurantiaca</name>
    <dbReference type="NCBI Taxonomy" id="72124"/>
    <lineage>
        <taxon>Eukaryota</taxon>
        <taxon>Fungi</taxon>
        <taxon>Dikarya</taxon>
        <taxon>Basidiomycota</taxon>
        <taxon>Agaricomycotina</taxon>
        <taxon>Agaricomycetes</taxon>
        <taxon>Agaricomycetidae</taxon>
        <taxon>Boletales</taxon>
        <taxon>Coniophorineae</taxon>
        <taxon>Hygrophoropsidaceae</taxon>
        <taxon>Hygrophoropsis</taxon>
    </lineage>
</organism>
<feature type="non-terminal residue" evidence="1">
    <location>
        <position position="1"/>
    </location>
</feature>
<protein>
    <submittedName>
        <fullName evidence="1">Histidine phosphatase superfamily</fullName>
    </submittedName>
</protein>
<dbReference type="Proteomes" id="UP000790377">
    <property type="component" value="Unassembled WGS sequence"/>
</dbReference>